<dbReference type="AlphaFoldDB" id="I7M4A7"/>
<dbReference type="Proteomes" id="UP000009168">
    <property type="component" value="Unassembled WGS sequence"/>
</dbReference>
<gene>
    <name evidence="1" type="ORF">TTHERM_00670420</name>
</gene>
<organism evidence="1 2">
    <name type="scientific">Tetrahymena thermophila (strain SB210)</name>
    <dbReference type="NCBI Taxonomy" id="312017"/>
    <lineage>
        <taxon>Eukaryota</taxon>
        <taxon>Sar</taxon>
        <taxon>Alveolata</taxon>
        <taxon>Ciliophora</taxon>
        <taxon>Intramacronucleata</taxon>
        <taxon>Oligohymenophorea</taxon>
        <taxon>Hymenostomatida</taxon>
        <taxon>Tetrahymenina</taxon>
        <taxon>Tetrahymenidae</taxon>
        <taxon>Tetrahymena</taxon>
    </lineage>
</organism>
<dbReference type="GeneID" id="7824827"/>
<dbReference type="KEGG" id="tet:TTHERM_00670420"/>
<sequence>MIRVFRFIKQNFSFQQNKALWRAKSRLCADRYDFSSNQFLNKRFYSKHTDNQNNNGQKIIMTSDFVFEKIFSNHERMKSFLESVLVGKNKILHEEINEVIYLNNNLLQNSLTQEYIPKKSMFDLQIKTSQGTFIVEIYKRSFQPFLKRIQYYSAQSLSQQQNQTHTSLKPIISIAIVDDILFEDDVPCISFHKTIEQKTQKVFLNYSTYVFIELGKYDNKKYDQSCVHGVNEKEWLDLLKKSDIHRQYKTKEVLNAAQYAQFIQEKLFDEYVKHKLYEDQFIEEIKNAKVEGIQQGQEETIKLSKHYSIKAGKEEVVKQMLKDGLSLQKIITYTGLSKEEIDEIK</sequence>
<reference evidence="2" key="1">
    <citation type="journal article" date="2006" name="PLoS Biol.">
        <title>Macronuclear genome sequence of the ciliate Tetrahymena thermophila, a model eukaryote.</title>
        <authorList>
            <person name="Eisen J.A."/>
            <person name="Coyne R.S."/>
            <person name="Wu M."/>
            <person name="Wu D."/>
            <person name="Thiagarajan M."/>
            <person name="Wortman J.R."/>
            <person name="Badger J.H."/>
            <person name="Ren Q."/>
            <person name="Amedeo P."/>
            <person name="Jones K.M."/>
            <person name="Tallon L.J."/>
            <person name="Delcher A.L."/>
            <person name="Salzberg S.L."/>
            <person name="Silva J.C."/>
            <person name="Haas B.J."/>
            <person name="Majoros W.H."/>
            <person name="Farzad M."/>
            <person name="Carlton J.M."/>
            <person name="Smith R.K. Jr."/>
            <person name="Garg J."/>
            <person name="Pearlman R.E."/>
            <person name="Karrer K.M."/>
            <person name="Sun L."/>
            <person name="Manning G."/>
            <person name="Elde N.C."/>
            <person name="Turkewitz A.P."/>
            <person name="Asai D.J."/>
            <person name="Wilkes D.E."/>
            <person name="Wang Y."/>
            <person name="Cai H."/>
            <person name="Collins K."/>
            <person name="Stewart B.A."/>
            <person name="Lee S.R."/>
            <person name="Wilamowska K."/>
            <person name="Weinberg Z."/>
            <person name="Ruzzo W.L."/>
            <person name="Wloga D."/>
            <person name="Gaertig J."/>
            <person name="Frankel J."/>
            <person name="Tsao C.-C."/>
            <person name="Gorovsky M.A."/>
            <person name="Keeling P.J."/>
            <person name="Waller R.F."/>
            <person name="Patron N.J."/>
            <person name="Cherry J.M."/>
            <person name="Stover N.A."/>
            <person name="Krieger C.J."/>
            <person name="del Toro C."/>
            <person name="Ryder H.F."/>
            <person name="Williamson S.C."/>
            <person name="Barbeau R.A."/>
            <person name="Hamilton E.P."/>
            <person name="Orias E."/>
        </authorList>
    </citation>
    <scope>NUCLEOTIDE SEQUENCE [LARGE SCALE GENOMIC DNA]</scope>
    <source>
        <strain evidence="2">SB210</strain>
    </source>
</reference>
<dbReference type="InParanoid" id="I7M4A7"/>
<proteinExistence type="predicted"/>
<keyword evidence="2" id="KW-1185">Reference proteome</keyword>
<dbReference type="RefSeq" id="XP_001026363.1">
    <property type="nucleotide sequence ID" value="XM_001026363.1"/>
</dbReference>
<dbReference type="OMA" id="DIEIHIV"/>
<dbReference type="HOGENOM" id="CLU_805315_0_0_1"/>
<dbReference type="EMBL" id="GG662308">
    <property type="protein sequence ID" value="EAS06118.1"/>
    <property type="molecule type" value="Genomic_DNA"/>
</dbReference>
<dbReference type="OrthoDB" id="2398125at2759"/>
<dbReference type="Pfam" id="PF12784">
    <property type="entry name" value="PDDEXK_2"/>
    <property type="match status" value="1"/>
</dbReference>
<evidence type="ECO:0000313" key="1">
    <source>
        <dbReference type="EMBL" id="EAS06118.1"/>
    </source>
</evidence>
<evidence type="ECO:0000313" key="2">
    <source>
        <dbReference type="Proteomes" id="UP000009168"/>
    </source>
</evidence>
<accession>I7M4A7</accession>
<protein>
    <submittedName>
        <fullName evidence="1">PD-(D/E)XK nuclease family transposase</fullName>
    </submittedName>
</protein>
<name>I7M4A7_TETTS</name>